<sequence length="464" mass="48632">MVWCLQVVGSTLVSPVLAHLLGPSDFGELSSAIALHQVLVIVAGLGIDQALVQQRAEDGDDRSARRLITIGTAFALLMTSVAAVTAPVWSTFLGFAGVSSLLVATLLWTVPAVAGQMMLALLLSQDRFRPFALVSLVAAVGGQVVGIGLLVGLARDAGVYAWGGVVSQFAAMALGIVLTRPAFRGVVDSALVRRTLALGLPLTLSMLSMFVLNMGDRVVIQRILGPAEVGRYQVAYIVGYVVVMLVGFTSQAWSPRIAGIADRARRWALLGRARDELYVLLAPVILGVTLAAPLLLRIVAPESFRPEGLVVVVFLVALSAYPFAASGASGRALVTERRTRPIAVLTGVAAVLNIAINIALLDRFGIVAAAGGTLVAFAIQALLQRRAVPGIAPLPRTPLPVLLGIVVVTAVSAASTQLPQTPTWNLVKFALAVACVPYFVLRLRRAQRLPDARGAVDPPAGPPD</sequence>
<comment type="caution">
    <text evidence="7">The sequence shown here is derived from an EMBL/GenBank/DDBJ whole genome shotgun (WGS) entry which is preliminary data.</text>
</comment>
<proteinExistence type="predicted"/>
<evidence type="ECO:0000313" key="7">
    <source>
        <dbReference type="EMBL" id="MDD7966793.1"/>
    </source>
</evidence>
<keyword evidence="3 6" id="KW-0812">Transmembrane</keyword>
<protein>
    <submittedName>
        <fullName evidence="7">Oligosaccharide flippase family protein</fullName>
    </submittedName>
</protein>
<keyword evidence="2" id="KW-1003">Cell membrane</keyword>
<evidence type="ECO:0000256" key="5">
    <source>
        <dbReference type="ARBA" id="ARBA00023136"/>
    </source>
</evidence>
<evidence type="ECO:0000313" key="8">
    <source>
        <dbReference type="Proteomes" id="UP001300763"/>
    </source>
</evidence>
<dbReference type="PANTHER" id="PTHR30250:SF11">
    <property type="entry name" value="O-ANTIGEN TRANSPORTER-RELATED"/>
    <property type="match status" value="1"/>
</dbReference>
<feature type="transmembrane region" description="Helical" evidence="6">
    <location>
        <begin position="195"/>
        <end position="214"/>
    </location>
</feature>
<dbReference type="Pfam" id="PF01943">
    <property type="entry name" value="Polysacc_synt"/>
    <property type="match status" value="1"/>
</dbReference>
<dbReference type="RefSeq" id="WP_274201491.1">
    <property type="nucleotide sequence ID" value="NZ_JAQZAO010000006.1"/>
</dbReference>
<keyword evidence="4 6" id="KW-1133">Transmembrane helix</keyword>
<keyword evidence="8" id="KW-1185">Reference proteome</keyword>
<evidence type="ECO:0000256" key="1">
    <source>
        <dbReference type="ARBA" id="ARBA00004651"/>
    </source>
</evidence>
<feature type="transmembrane region" description="Helical" evidence="6">
    <location>
        <begin position="234"/>
        <end position="256"/>
    </location>
</feature>
<feature type="transmembrane region" description="Helical" evidence="6">
    <location>
        <begin position="277"/>
        <end position="296"/>
    </location>
</feature>
<feature type="transmembrane region" description="Helical" evidence="6">
    <location>
        <begin position="308"/>
        <end position="330"/>
    </location>
</feature>
<comment type="subcellular location">
    <subcellularLocation>
        <location evidence="1">Cell membrane</location>
        <topology evidence="1">Multi-pass membrane protein</topology>
    </subcellularLocation>
</comment>
<feature type="transmembrane region" description="Helical" evidence="6">
    <location>
        <begin position="28"/>
        <end position="47"/>
    </location>
</feature>
<dbReference type="PANTHER" id="PTHR30250">
    <property type="entry name" value="PST FAMILY PREDICTED COLANIC ACID TRANSPORTER"/>
    <property type="match status" value="1"/>
</dbReference>
<feature type="transmembrane region" description="Helical" evidence="6">
    <location>
        <begin position="399"/>
        <end position="418"/>
    </location>
</feature>
<evidence type="ECO:0000256" key="6">
    <source>
        <dbReference type="SAM" id="Phobius"/>
    </source>
</evidence>
<evidence type="ECO:0000256" key="4">
    <source>
        <dbReference type="ARBA" id="ARBA00022989"/>
    </source>
</evidence>
<organism evidence="7 8">
    <name type="scientific">Actinomycetospora lemnae</name>
    <dbReference type="NCBI Taxonomy" id="3019891"/>
    <lineage>
        <taxon>Bacteria</taxon>
        <taxon>Bacillati</taxon>
        <taxon>Actinomycetota</taxon>
        <taxon>Actinomycetes</taxon>
        <taxon>Pseudonocardiales</taxon>
        <taxon>Pseudonocardiaceae</taxon>
        <taxon>Actinomycetospora</taxon>
    </lineage>
</organism>
<feature type="transmembrane region" description="Helical" evidence="6">
    <location>
        <begin position="101"/>
        <end position="124"/>
    </location>
</feature>
<feature type="transmembrane region" description="Helical" evidence="6">
    <location>
        <begin position="366"/>
        <end position="383"/>
    </location>
</feature>
<feature type="transmembrane region" description="Helical" evidence="6">
    <location>
        <begin position="159"/>
        <end position="183"/>
    </location>
</feature>
<feature type="transmembrane region" description="Helical" evidence="6">
    <location>
        <begin position="424"/>
        <end position="441"/>
    </location>
</feature>
<evidence type="ECO:0000256" key="3">
    <source>
        <dbReference type="ARBA" id="ARBA00022692"/>
    </source>
</evidence>
<dbReference type="EMBL" id="JAQZAO010000006">
    <property type="protein sequence ID" value="MDD7966793.1"/>
    <property type="molecule type" value="Genomic_DNA"/>
</dbReference>
<dbReference type="Proteomes" id="UP001300763">
    <property type="component" value="Unassembled WGS sequence"/>
</dbReference>
<feature type="transmembrane region" description="Helical" evidence="6">
    <location>
        <begin position="342"/>
        <end position="360"/>
    </location>
</feature>
<dbReference type="InterPro" id="IPR002797">
    <property type="entry name" value="Polysacc_synth"/>
</dbReference>
<feature type="transmembrane region" description="Helical" evidence="6">
    <location>
        <begin position="67"/>
        <end position="89"/>
    </location>
</feature>
<evidence type="ECO:0000256" key="2">
    <source>
        <dbReference type="ARBA" id="ARBA00022475"/>
    </source>
</evidence>
<feature type="transmembrane region" description="Helical" evidence="6">
    <location>
        <begin position="131"/>
        <end position="153"/>
    </location>
</feature>
<accession>A0ABT5SVA3</accession>
<gene>
    <name evidence="7" type="ORF">PGB27_15770</name>
</gene>
<dbReference type="InterPro" id="IPR050833">
    <property type="entry name" value="Poly_Biosynth_Transport"/>
</dbReference>
<name>A0ABT5SVA3_9PSEU</name>
<keyword evidence="5 6" id="KW-0472">Membrane</keyword>
<reference evidence="7 8" key="1">
    <citation type="submission" date="2023-02" db="EMBL/GenBank/DDBJ databases">
        <title>Genome sequencing required for Actinomycetospora new species description.</title>
        <authorList>
            <person name="Saimee Y."/>
            <person name="Duangmal K."/>
        </authorList>
    </citation>
    <scope>NUCLEOTIDE SEQUENCE [LARGE SCALE GENOMIC DNA]</scope>
    <source>
        <strain evidence="7 8">DW7H6</strain>
    </source>
</reference>